<feature type="chain" id="PRO_5046564676" evidence="7">
    <location>
        <begin position="28"/>
        <end position="308"/>
    </location>
</feature>
<evidence type="ECO:0000256" key="1">
    <source>
        <dbReference type="ARBA" id="ARBA00004635"/>
    </source>
</evidence>
<evidence type="ECO:0000256" key="6">
    <source>
        <dbReference type="ARBA" id="ARBA00023288"/>
    </source>
</evidence>
<dbReference type="Pfam" id="PF03180">
    <property type="entry name" value="Lipoprotein_9"/>
    <property type="match status" value="1"/>
</dbReference>
<dbReference type="Proteomes" id="UP000832011">
    <property type="component" value="Chromosome"/>
</dbReference>
<comment type="similarity">
    <text evidence="2">Belongs to the NlpA lipoprotein family.</text>
</comment>
<dbReference type="SUPFAM" id="SSF53850">
    <property type="entry name" value="Periplasmic binding protein-like II"/>
    <property type="match status" value="1"/>
</dbReference>
<keyword evidence="9" id="KW-1185">Reference proteome</keyword>
<dbReference type="Gene3D" id="3.40.190.10">
    <property type="entry name" value="Periplasmic binding protein-like II"/>
    <property type="match status" value="2"/>
</dbReference>
<evidence type="ECO:0000256" key="7">
    <source>
        <dbReference type="SAM" id="SignalP"/>
    </source>
</evidence>
<proteinExistence type="inferred from homology"/>
<name>A0ABY4E361_9NEIS</name>
<dbReference type="EMBL" id="CP091511">
    <property type="protein sequence ID" value="UOO89811.1"/>
    <property type="molecule type" value="Genomic_DNA"/>
</dbReference>
<evidence type="ECO:0000313" key="9">
    <source>
        <dbReference type="Proteomes" id="UP000832011"/>
    </source>
</evidence>
<feature type="signal peptide" evidence="7">
    <location>
        <begin position="1"/>
        <end position="27"/>
    </location>
</feature>
<accession>A0ABY4E361</accession>
<keyword evidence="6" id="KW-0449">Lipoprotein</keyword>
<dbReference type="PROSITE" id="PS51257">
    <property type="entry name" value="PROKAR_LIPOPROTEIN"/>
    <property type="match status" value="1"/>
</dbReference>
<organism evidence="8 9">
    <name type="scientific">Vitreoscilla massiliensis</name>
    <dbReference type="NCBI Taxonomy" id="1689272"/>
    <lineage>
        <taxon>Bacteria</taxon>
        <taxon>Pseudomonadati</taxon>
        <taxon>Pseudomonadota</taxon>
        <taxon>Betaproteobacteria</taxon>
        <taxon>Neisseriales</taxon>
        <taxon>Neisseriaceae</taxon>
        <taxon>Vitreoscilla</taxon>
    </lineage>
</organism>
<reference evidence="8 9" key="1">
    <citation type="journal article" date="2022" name="Res Sq">
        <title>Evolution of multicellular longitudinally dividing oral cavity symbionts (Neisseriaceae).</title>
        <authorList>
            <person name="Nyongesa S."/>
            <person name="Weber P."/>
            <person name="Bernet E."/>
            <person name="Pullido F."/>
            <person name="Nieckarz M."/>
            <person name="Delaby M."/>
            <person name="Nieves C."/>
            <person name="Viehboeck T."/>
            <person name="Krause N."/>
            <person name="Rivera-Millot A."/>
            <person name="Nakamura A."/>
            <person name="Vischer N."/>
            <person name="VanNieuwenhze M."/>
            <person name="Brun Y."/>
            <person name="Cava F."/>
            <person name="Bulgheresi S."/>
            <person name="Veyrier F."/>
        </authorList>
    </citation>
    <scope>NUCLEOTIDE SEQUENCE [LARGE SCALE GENOMIC DNA]</scope>
    <source>
        <strain evidence="8 9">SN4</strain>
    </source>
</reference>
<protein>
    <submittedName>
        <fullName evidence="8">MetQ/NlpA family ABC transporter substrate-binding protein</fullName>
    </submittedName>
</protein>
<keyword evidence="3 7" id="KW-0732">Signal</keyword>
<keyword evidence="5" id="KW-0564">Palmitate</keyword>
<keyword evidence="4" id="KW-0472">Membrane</keyword>
<evidence type="ECO:0000256" key="2">
    <source>
        <dbReference type="ARBA" id="ARBA00008973"/>
    </source>
</evidence>
<dbReference type="PANTHER" id="PTHR30429:SF0">
    <property type="entry name" value="METHIONINE-BINDING LIPOPROTEIN METQ"/>
    <property type="match status" value="1"/>
</dbReference>
<gene>
    <name evidence="8" type="ORF">LVJ82_02140</name>
</gene>
<dbReference type="RefSeq" id="WP_058355619.1">
    <property type="nucleotide sequence ID" value="NZ_CABKVG010000007.1"/>
</dbReference>
<dbReference type="InterPro" id="IPR004872">
    <property type="entry name" value="Lipoprotein_NlpA"/>
</dbReference>
<sequence>MLGLKTSWSLTAAMIALGLAACGGEKAAPAAASAASSASAVSVDAEKKEIKIGTTAGDFGDMVKDSIKPILEKQGYTVTLTEFNDYVTPNKALAEGAVDVNVFQHKPYFDSFVAENKLDLSVGFQVPTAPLGIYAGKLKALADIKDGASVAAPNDPSNFARALVMLNELGWIKLKDGIDPLKASKQDIAENTKNIKIVEVEAANLPRAREDVDFAVINGNYVLTSGMKLTDSLYQEPSYAYVNWGAFRTPDVKSKWAQDVVAAYNSDEFKKYALQKYPGYKYPVDWKVEANGTATASAPAASAASASK</sequence>
<comment type="subcellular location">
    <subcellularLocation>
        <location evidence="1">Membrane</location>
        <topology evidence="1">Lipid-anchor</topology>
    </subcellularLocation>
</comment>
<dbReference type="PANTHER" id="PTHR30429">
    <property type="entry name" value="D-METHIONINE-BINDING LIPOPROTEIN METQ"/>
    <property type="match status" value="1"/>
</dbReference>
<evidence type="ECO:0000313" key="8">
    <source>
        <dbReference type="EMBL" id="UOO89811.1"/>
    </source>
</evidence>
<evidence type="ECO:0000256" key="4">
    <source>
        <dbReference type="ARBA" id="ARBA00023136"/>
    </source>
</evidence>
<evidence type="ECO:0000256" key="3">
    <source>
        <dbReference type="ARBA" id="ARBA00022729"/>
    </source>
</evidence>
<evidence type="ECO:0000256" key="5">
    <source>
        <dbReference type="ARBA" id="ARBA00023139"/>
    </source>
</evidence>